<keyword evidence="2" id="KW-1185">Reference proteome</keyword>
<evidence type="ECO:0000313" key="2">
    <source>
        <dbReference type="Proteomes" id="UP000283634"/>
    </source>
</evidence>
<evidence type="ECO:0000313" key="1">
    <source>
        <dbReference type="EMBL" id="RNF11528.1"/>
    </source>
</evidence>
<reference evidence="1 2" key="1">
    <citation type="journal article" date="2018" name="BMC Genomics">
        <title>Genomic comparison of Trypanosoma conorhini and Trypanosoma rangeli to Trypanosoma cruzi strains of high and low virulence.</title>
        <authorList>
            <person name="Bradwell K.R."/>
            <person name="Koparde V.N."/>
            <person name="Matveyev A.V."/>
            <person name="Serrano M.G."/>
            <person name="Alves J.M."/>
            <person name="Parikh H."/>
            <person name="Huang B."/>
            <person name="Lee V."/>
            <person name="Espinosa-Alvarez O."/>
            <person name="Ortiz P.A."/>
            <person name="Costa-Martins A.G."/>
            <person name="Teixeira M.M."/>
            <person name="Buck G.A."/>
        </authorList>
    </citation>
    <scope>NUCLEOTIDE SEQUENCE [LARGE SCALE GENOMIC DNA]</scope>
    <source>
        <strain evidence="1 2">AM80</strain>
    </source>
</reference>
<proteinExistence type="predicted"/>
<dbReference type="AlphaFoldDB" id="A0A3R7KX91"/>
<accession>A0A3R7KX91</accession>
<dbReference type="GeneID" id="40324789"/>
<gene>
    <name evidence="1" type="ORF">TraAM80_00856</name>
</gene>
<organism evidence="1 2">
    <name type="scientific">Trypanosoma rangeli</name>
    <dbReference type="NCBI Taxonomy" id="5698"/>
    <lineage>
        <taxon>Eukaryota</taxon>
        <taxon>Discoba</taxon>
        <taxon>Euglenozoa</taxon>
        <taxon>Kinetoplastea</taxon>
        <taxon>Metakinetoplastina</taxon>
        <taxon>Trypanosomatida</taxon>
        <taxon>Trypanosomatidae</taxon>
        <taxon>Trypanosoma</taxon>
        <taxon>Herpetosoma</taxon>
    </lineage>
</organism>
<dbReference type="OrthoDB" id="10255969at2759"/>
<dbReference type="Proteomes" id="UP000283634">
    <property type="component" value="Unassembled WGS sequence"/>
</dbReference>
<name>A0A3R7KX91_TRYRA</name>
<dbReference type="RefSeq" id="XP_029242238.1">
    <property type="nucleotide sequence ID" value="XM_029377919.1"/>
</dbReference>
<protein>
    <submittedName>
        <fullName evidence="1">Uncharacterized protein</fullName>
    </submittedName>
</protein>
<sequence length="128" mass="14851">MKPYFPWVGNKCDNGESLVRQIRRTEYDILIFRLSIDVGRAARCHGSLLSRRRSCWACRGALRRKVTRALLTNRYATSTLKVPTLDGCASMMEDARISIAKRGMKPTICDDFIIQFILYFWQAGVYHW</sequence>
<dbReference type="EMBL" id="MKGL01000016">
    <property type="protein sequence ID" value="RNF11528.1"/>
    <property type="molecule type" value="Genomic_DNA"/>
</dbReference>
<comment type="caution">
    <text evidence="1">The sequence shown here is derived from an EMBL/GenBank/DDBJ whole genome shotgun (WGS) entry which is preliminary data.</text>
</comment>